<dbReference type="GO" id="GO:0008237">
    <property type="term" value="F:metallopeptidase activity"/>
    <property type="evidence" value="ECO:0007669"/>
    <property type="project" value="UniProtKB-KW"/>
</dbReference>
<keyword evidence="2" id="KW-0547">Nucleotide-binding</keyword>
<dbReference type="AlphaFoldDB" id="A0A4Y7RGK7"/>
<comment type="caution">
    <text evidence="5">The sequence shown here is derived from an EMBL/GenBank/DDBJ whole genome shotgun (WGS) entry which is preliminary data.</text>
</comment>
<dbReference type="Pfam" id="PF00004">
    <property type="entry name" value="AAA"/>
    <property type="match status" value="2"/>
</dbReference>
<dbReference type="InterPro" id="IPR027417">
    <property type="entry name" value="P-loop_NTPase"/>
</dbReference>
<dbReference type="Pfam" id="PF22977">
    <property type="entry name" value="WHD"/>
    <property type="match status" value="1"/>
</dbReference>
<name>A0A4Y7RGK7_9FIRM</name>
<keyword evidence="5" id="KW-0645">Protease</keyword>
<comment type="similarity">
    <text evidence="1">Belongs to the AAA ATPase family.</text>
</comment>
<proteinExistence type="inferred from homology"/>
<evidence type="ECO:0000313" key="6">
    <source>
        <dbReference type="Proteomes" id="UP000298324"/>
    </source>
</evidence>
<feature type="domain" description="AAA+ ATPase" evidence="4">
    <location>
        <begin position="494"/>
        <end position="628"/>
    </location>
</feature>
<dbReference type="SMART" id="SM00382">
    <property type="entry name" value="AAA"/>
    <property type="match status" value="2"/>
</dbReference>
<protein>
    <submittedName>
        <fullName evidence="5">ATP-dependent zinc metalloprotease FtsH</fullName>
        <ecNumber evidence="5">3.4.24.-</ecNumber>
    </submittedName>
</protein>
<dbReference type="GO" id="GO:0005524">
    <property type="term" value="F:ATP binding"/>
    <property type="evidence" value="ECO:0007669"/>
    <property type="project" value="UniProtKB-KW"/>
</dbReference>
<evidence type="ECO:0000259" key="4">
    <source>
        <dbReference type="SMART" id="SM00382"/>
    </source>
</evidence>
<dbReference type="EC" id="3.4.24.-" evidence="5"/>
<dbReference type="PANTHER" id="PTHR23073">
    <property type="entry name" value="26S PROTEASOME REGULATORY SUBUNIT"/>
    <property type="match status" value="1"/>
</dbReference>
<accession>A0A4Y7RGK7</accession>
<dbReference type="InterPro" id="IPR003959">
    <property type="entry name" value="ATPase_AAA_core"/>
</dbReference>
<feature type="domain" description="AAA+ ATPase" evidence="4">
    <location>
        <begin position="235"/>
        <end position="398"/>
    </location>
</feature>
<dbReference type="InterPro" id="IPR050221">
    <property type="entry name" value="26S_Proteasome_ATPase"/>
</dbReference>
<organism evidence="5 6">
    <name type="scientific">Pelotomaculum schinkii</name>
    <dbReference type="NCBI Taxonomy" id="78350"/>
    <lineage>
        <taxon>Bacteria</taxon>
        <taxon>Bacillati</taxon>
        <taxon>Bacillota</taxon>
        <taxon>Clostridia</taxon>
        <taxon>Eubacteriales</taxon>
        <taxon>Desulfotomaculaceae</taxon>
        <taxon>Pelotomaculum</taxon>
    </lineage>
</organism>
<dbReference type="GO" id="GO:0016887">
    <property type="term" value="F:ATP hydrolysis activity"/>
    <property type="evidence" value="ECO:0007669"/>
    <property type="project" value="InterPro"/>
</dbReference>
<keyword evidence="3" id="KW-0067">ATP-binding</keyword>
<gene>
    <name evidence="5" type="primary">ftsH_3</name>
    <name evidence="5" type="ORF">Psch_01435</name>
</gene>
<dbReference type="Gene3D" id="3.40.50.300">
    <property type="entry name" value="P-loop containing nucleotide triphosphate hydrolases"/>
    <property type="match status" value="2"/>
</dbReference>
<dbReference type="RefSeq" id="WP_190239662.1">
    <property type="nucleotide sequence ID" value="NZ_QFGA01000001.1"/>
</dbReference>
<dbReference type="Proteomes" id="UP000298324">
    <property type="component" value="Unassembled WGS sequence"/>
</dbReference>
<evidence type="ECO:0000256" key="3">
    <source>
        <dbReference type="ARBA" id="ARBA00022840"/>
    </source>
</evidence>
<evidence type="ECO:0000313" key="5">
    <source>
        <dbReference type="EMBL" id="TEB07880.1"/>
    </source>
</evidence>
<dbReference type="InterPro" id="IPR003593">
    <property type="entry name" value="AAA+_ATPase"/>
</dbReference>
<dbReference type="EMBL" id="QFGA01000001">
    <property type="protein sequence ID" value="TEB07880.1"/>
    <property type="molecule type" value="Genomic_DNA"/>
</dbReference>
<dbReference type="CDD" id="cd19481">
    <property type="entry name" value="RecA-like_protease"/>
    <property type="match status" value="1"/>
</dbReference>
<keyword evidence="6" id="KW-1185">Reference proteome</keyword>
<reference evidence="5 6" key="1">
    <citation type="journal article" date="2018" name="Environ. Microbiol.">
        <title>Novel energy conservation strategies and behaviour of Pelotomaculum schinkii driving syntrophic propionate catabolism.</title>
        <authorList>
            <person name="Hidalgo-Ahumada C.A.P."/>
            <person name="Nobu M.K."/>
            <person name="Narihiro T."/>
            <person name="Tamaki H."/>
            <person name="Liu W.T."/>
            <person name="Kamagata Y."/>
            <person name="Stams A.J.M."/>
            <person name="Imachi H."/>
            <person name="Sousa D.Z."/>
        </authorList>
    </citation>
    <scope>NUCLEOTIDE SEQUENCE [LARGE SCALE GENOMIC DNA]</scope>
    <source>
        <strain evidence="5 6">HH</strain>
    </source>
</reference>
<keyword evidence="5" id="KW-0378">Hydrolase</keyword>
<dbReference type="GO" id="GO:0006508">
    <property type="term" value="P:proteolysis"/>
    <property type="evidence" value="ECO:0007669"/>
    <property type="project" value="UniProtKB-KW"/>
</dbReference>
<keyword evidence="5" id="KW-0482">Metalloprotease</keyword>
<evidence type="ECO:0000256" key="2">
    <source>
        <dbReference type="ARBA" id="ARBA00022741"/>
    </source>
</evidence>
<sequence>MRGLLTPLRRLDRVIEKAADLAQAAYGPQAAADPYRGLYINRDEVRRLLDREPGAPLLWCGDEHIGGSQPQSFMEGSRMAWLKEAFGLTHFDLDIIIIALAPELDARYERLYAYLQDNVARRKASVDLALNLLCTTAEEKIERRAHFAPDSPLVGKNLIHLIAEPNHLQPSLLSHYITLDEQIINLLLFQDGLDSRLAPFCELIYPACGMDNTPLAGESKRALLSLTAHALQKRQQLHLYFQGPRGAGKRMTAEALAFETGKSLLVADLYTIPYRETSFGKLLRILFREAWFKDAILCLDETDALFSDENAAACRFLLKSLAGDSGVTVLTGTKPWVQHGFGPGGVITVPFTISDFGRRRNCWNECLTAENILLDESELDALADRFRLTRRQIMSAVTSAKKRARWNAAAVTAGDHKDIINDKPALRDIFTAARAQSGHELAALAPKVDTRYTWDDIVLPQDTMTQLREMCRRVAYRHRVLGEWGFDRKLSLGKGVNAMFSGPSGTGKTMAAEIIANALGLDLYKIDLSGVVSKYIGETEKNLDRIYTGAESANAILFFDEADALFGKRSEVRDAHDRYANIEISYLLQKMEQYEGITILATNLRQNLDDAFVRRMSFTIHFPFPDEESRRRIWTGVWPAAAPLAVDVDLEFLARQFKLSGGNIKNIALAASFLAAADGSAVAMEHLFRATQREYQKMGKTLSETELYGERKSLQ</sequence>
<dbReference type="InterPro" id="IPR054472">
    <property type="entry name" value="WHD"/>
</dbReference>
<evidence type="ECO:0000256" key="1">
    <source>
        <dbReference type="ARBA" id="ARBA00006914"/>
    </source>
</evidence>
<dbReference type="SUPFAM" id="SSF52540">
    <property type="entry name" value="P-loop containing nucleoside triphosphate hydrolases"/>
    <property type="match status" value="2"/>
</dbReference>